<evidence type="ECO:0000256" key="12">
    <source>
        <dbReference type="ARBA" id="ARBA00023303"/>
    </source>
</evidence>
<evidence type="ECO:0000256" key="14">
    <source>
        <dbReference type="SAM" id="Phobius"/>
    </source>
</evidence>
<dbReference type="GO" id="GO:0005886">
    <property type="term" value="C:plasma membrane"/>
    <property type="evidence" value="ECO:0007669"/>
    <property type="project" value="UniProtKB-SubCell"/>
</dbReference>
<evidence type="ECO:0000256" key="1">
    <source>
        <dbReference type="ARBA" id="ARBA00004651"/>
    </source>
</evidence>
<dbReference type="InterPro" id="IPR024862">
    <property type="entry name" value="TRPV"/>
</dbReference>
<feature type="transmembrane region" description="Helical" evidence="14">
    <location>
        <begin position="554"/>
        <end position="579"/>
    </location>
</feature>
<evidence type="ECO:0000256" key="7">
    <source>
        <dbReference type="ARBA" id="ARBA00022737"/>
    </source>
</evidence>
<dbReference type="PANTHER" id="PTHR10582:SF31">
    <property type="entry name" value="TRANSIENT RECEPTOR POTENTIAL CATION CHANNEL SUBFAMILY V MEMBER 6-LIKE"/>
    <property type="match status" value="1"/>
</dbReference>
<evidence type="ECO:0000256" key="2">
    <source>
        <dbReference type="ARBA" id="ARBA00022448"/>
    </source>
</evidence>
<feature type="transmembrane region" description="Helical" evidence="14">
    <location>
        <begin position="619"/>
        <end position="643"/>
    </location>
</feature>
<reference evidence="16 17" key="1">
    <citation type="journal article" date="2023" name="Sci. Data">
        <title>Genome assembly of the Korean intertidal mud-creeper Batillaria attramentaria.</title>
        <authorList>
            <person name="Patra A.K."/>
            <person name="Ho P.T."/>
            <person name="Jun S."/>
            <person name="Lee S.J."/>
            <person name="Kim Y."/>
            <person name="Won Y.J."/>
        </authorList>
    </citation>
    <scope>NUCLEOTIDE SEQUENCE [LARGE SCALE GENOMIC DNA]</scope>
    <source>
        <strain evidence="16">Wonlab-2016</strain>
    </source>
</reference>
<evidence type="ECO:0000313" key="16">
    <source>
        <dbReference type="EMBL" id="KAK7501771.1"/>
    </source>
</evidence>
<keyword evidence="10" id="KW-0406">Ion transport</keyword>
<feature type="non-terminal residue" evidence="16">
    <location>
        <position position="687"/>
    </location>
</feature>
<dbReference type="Pfam" id="PF00520">
    <property type="entry name" value="Ion_trans"/>
    <property type="match status" value="1"/>
</dbReference>
<protein>
    <recommendedName>
        <fullName evidence="15">Ion transport domain-containing protein</fullName>
    </recommendedName>
</protein>
<keyword evidence="12" id="KW-0407">Ion channel</keyword>
<keyword evidence="6 14" id="KW-0812">Transmembrane</keyword>
<dbReference type="SUPFAM" id="SSF48403">
    <property type="entry name" value="Ankyrin repeat"/>
    <property type="match status" value="1"/>
</dbReference>
<sequence>MGDLPNEKEEDRLRKEDYSRMLQFTDVKTKKSRFMRELNNNITKGRTGKKYALDQLDLLEDQGKTDLLGNYPEKDLNCMQLAAFFQDDAEIIKKLAELHPDLIWKQRKGEYDGQTVLHLLIVKQNLAAAEAVLKHAKSFAGRFRGNRHGGIWQLMHGKATGSRFKSTVMMGGLPLSVAALTFNEGMVKLLIRHGAEIFRRNAAGDTVFHTLVLYSAVYPEKQQKVKDMMLKLHQLLVQGLPTKTSATTTQATKPKGAEARDVWLMENNEGLTPLRLAAAHGQPDLFKVILNLEGVYRHLDDNDGLFDSSKYDVTEIDPVAFRLCLDSTKDDSDRVIGANVILYDDTMNREVVDTRKMVRFQPSKLRDMSVMEIVCETDRGKVECAVINTGVVREMIKRKWFKYRPRFWIWAVLHVLFMILITTHAVYKAGLISDDLRGQPPGDTEKAFVTAVAVMCLGVPVVIVPMEMMLLVPPKQPLNPELRHHNGLYRILLFVFSISVAVDSIWFLAAGADNNYFLILALLAGWWFTSFFLRPFKKFSFYTVMLQKVVFGDMLRFSTILLLEWLAFSVGMHVAYLATPEPGPPPEFKDLGVSMLTMFKLMFGLTEIDLLYGSRNEWLVITLFILFTLLTYVLMLNALIAMMSTTCTNVSENKVRQWELQRLSVVLMLESMMPFERMNHNCGEKEE</sequence>
<feature type="transmembrane region" description="Helical" evidence="14">
    <location>
        <begin position="515"/>
        <end position="533"/>
    </location>
</feature>
<feature type="domain" description="Ion transport" evidence="15">
    <location>
        <begin position="493"/>
        <end position="652"/>
    </location>
</feature>
<keyword evidence="17" id="KW-1185">Reference proteome</keyword>
<keyword evidence="3" id="KW-1003">Cell membrane</keyword>
<keyword evidence="11 14" id="KW-0472">Membrane</keyword>
<keyword evidence="13" id="KW-0040">ANK repeat</keyword>
<dbReference type="GO" id="GO:0005262">
    <property type="term" value="F:calcium channel activity"/>
    <property type="evidence" value="ECO:0007669"/>
    <property type="project" value="UniProtKB-KW"/>
</dbReference>
<evidence type="ECO:0000256" key="3">
    <source>
        <dbReference type="ARBA" id="ARBA00022475"/>
    </source>
</evidence>
<comment type="subcellular location">
    <subcellularLocation>
        <location evidence="1">Cell membrane</location>
        <topology evidence="1">Multi-pass membrane protein</topology>
    </subcellularLocation>
</comment>
<keyword evidence="9 14" id="KW-1133">Transmembrane helix</keyword>
<dbReference type="PROSITE" id="PS50088">
    <property type="entry name" value="ANK_REPEAT"/>
    <property type="match status" value="1"/>
</dbReference>
<dbReference type="InterPro" id="IPR002110">
    <property type="entry name" value="Ankyrin_rpt"/>
</dbReference>
<gene>
    <name evidence="16" type="ORF">BaRGS_00006857</name>
</gene>
<evidence type="ECO:0000256" key="11">
    <source>
        <dbReference type="ARBA" id="ARBA00023136"/>
    </source>
</evidence>
<dbReference type="Gene3D" id="1.25.40.20">
    <property type="entry name" value="Ankyrin repeat-containing domain"/>
    <property type="match status" value="1"/>
</dbReference>
<feature type="repeat" description="ANK" evidence="13">
    <location>
        <begin position="170"/>
        <end position="202"/>
    </location>
</feature>
<comment type="caution">
    <text evidence="16">The sequence shown here is derived from an EMBL/GenBank/DDBJ whole genome shotgun (WGS) entry which is preliminary data.</text>
</comment>
<evidence type="ECO:0000256" key="10">
    <source>
        <dbReference type="ARBA" id="ARBA00023065"/>
    </source>
</evidence>
<feature type="transmembrane region" description="Helical" evidence="14">
    <location>
        <begin position="447"/>
        <end position="466"/>
    </location>
</feature>
<keyword evidence="4" id="KW-0109">Calcium transport</keyword>
<organism evidence="16 17">
    <name type="scientific">Batillaria attramentaria</name>
    <dbReference type="NCBI Taxonomy" id="370345"/>
    <lineage>
        <taxon>Eukaryota</taxon>
        <taxon>Metazoa</taxon>
        <taxon>Spiralia</taxon>
        <taxon>Lophotrochozoa</taxon>
        <taxon>Mollusca</taxon>
        <taxon>Gastropoda</taxon>
        <taxon>Caenogastropoda</taxon>
        <taxon>Sorbeoconcha</taxon>
        <taxon>Cerithioidea</taxon>
        <taxon>Batillariidae</taxon>
        <taxon>Batillaria</taxon>
    </lineage>
</organism>
<dbReference type="EMBL" id="JACVVK020000029">
    <property type="protein sequence ID" value="KAK7501771.1"/>
    <property type="molecule type" value="Genomic_DNA"/>
</dbReference>
<evidence type="ECO:0000256" key="5">
    <source>
        <dbReference type="ARBA" id="ARBA00022673"/>
    </source>
</evidence>
<dbReference type="InterPro" id="IPR036770">
    <property type="entry name" value="Ankyrin_rpt-contain_sf"/>
</dbReference>
<evidence type="ECO:0000256" key="13">
    <source>
        <dbReference type="PROSITE-ProRule" id="PRU00023"/>
    </source>
</evidence>
<dbReference type="SMART" id="SM00248">
    <property type="entry name" value="ANK"/>
    <property type="match status" value="4"/>
</dbReference>
<dbReference type="AlphaFoldDB" id="A0ABD0LRI6"/>
<keyword evidence="7" id="KW-0677">Repeat</keyword>
<evidence type="ECO:0000259" key="15">
    <source>
        <dbReference type="Pfam" id="PF00520"/>
    </source>
</evidence>
<evidence type="ECO:0000256" key="6">
    <source>
        <dbReference type="ARBA" id="ARBA00022692"/>
    </source>
</evidence>
<keyword evidence="5" id="KW-0107">Calcium channel</keyword>
<evidence type="ECO:0000256" key="4">
    <source>
        <dbReference type="ARBA" id="ARBA00022568"/>
    </source>
</evidence>
<dbReference type="Proteomes" id="UP001519460">
    <property type="component" value="Unassembled WGS sequence"/>
</dbReference>
<keyword evidence="8" id="KW-0106">Calcium</keyword>
<dbReference type="InterPro" id="IPR005821">
    <property type="entry name" value="Ion_trans_dom"/>
</dbReference>
<evidence type="ECO:0000256" key="8">
    <source>
        <dbReference type="ARBA" id="ARBA00022837"/>
    </source>
</evidence>
<evidence type="ECO:0000256" key="9">
    <source>
        <dbReference type="ARBA" id="ARBA00022989"/>
    </source>
</evidence>
<dbReference type="PANTHER" id="PTHR10582">
    <property type="entry name" value="TRANSIENT RECEPTOR POTENTIAL ION CHANNEL PROTEIN"/>
    <property type="match status" value="1"/>
</dbReference>
<proteinExistence type="predicted"/>
<evidence type="ECO:0000313" key="17">
    <source>
        <dbReference type="Proteomes" id="UP001519460"/>
    </source>
</evidence>
<keyword evidence="2" id="KW-0813">Transport</keyword>
<feature type="transmembrane region" description="Helical" evidence="14">
    <location>
        <begin position="407"/>
        <end position="427"/>
    </location>
</feature>
<accession>A0ABD0LRI6</accession>
<feature type="transmembrane region" description="Helical" evidence="14">
    <location>
        <begin position="487"/>
        <end position="509"/>
    </location>
</feature>
<name>A0ABD0LRI6_9CAEN</name>